<protein>
    <submittedName>
        <fullName evidence="3">Collagen alpha-2(VI) chain-like</fullName>
    </submittedName>
</protein>
<reference evidence="3" key="1">
    <citation type="submission" date="2025-08" db="UniProtKB">
        <authorList>
            <consortium name="RefSeq"/>
        </authorList>
    </citation>
    <scope>IDENTIFICATION</scope>
    <source>
        <tissue evidence="3">Blood</tissue>
    </source>
</reference>
<sequence length="196" mass="20035">MIAVPGGDVGGWREGCGRRAAGGGRRAPGGESAPGPGRVQGEGGGVWRLRPAALTGSRTLGLGSDSGSAPLGLRRSHSSRGHPHPRLTDVPGTHRSRGVRGQGAPSFLLLWVKPGTAAPSPRAETASAALSDAPRPGSREIRGEPGDTRPRGARGCAAPAPTGLFREDANPTCPREVLGSWMGKSLLSPAPRLRAF</sequence>
<organism evidence="2 3">
    <name type="scientific">Sapajus apella</name>
    <name type="common">Brown-capped capuchin</name>
    <name type="synonym">Cebus apella</name>
    <dbReference type="NCBI Taxonomy" id="9515"/>
    <lineage>
        <taxon>Eukaryota</taxon>
        <taxon>Metazoa</taxon>
        <taxon>Chordata</taxon>
        <taxon>Craniata</taxon>
        <taxon>Vertebrata</taxon>
        <taxon>Euteleostomi</taxon>
        <taxon>Mammalia</taxon>
        <taxon>Eutheria</taxon>
        <taxon>Euarchontoglires</taxon>
        <taxon>Primates</taxon>
        <taxon>Haplorrhini</taxon>
        <taxon>Platyrrhini</taxon>
        <taxon>Cebidae</taxon>
        <taxon>Cebinae</taxon>
        <taxon>Sapajus</taxon>
    </lineage>
</organism>
<feature type="region of interest" description="Disordered" evidence="1">
    <location>
        <begin position="117"/>
        <end position="171"/>
    </location>
</feature>
<dbReference type="AlphaFoldDB" id="A0A6J3F319"/>
<keyword evidence="2" id="KW-1185">Reference proteome</keyword>
<dbReference type="RefSeq" id="XP_032099969.1">
    <property type="nucleotide sequence ID" value="XM_032244078.1"/>
</dbReference>
<evidence type="ECO:0000313" key="3">
    <source>
        <dbReference type="RefSeq" id="XP_032099969.1"/>
    </source>
</evidence>
<feature type="compositionally biased region" description="Low complexity" evidence="1">
    <location>
        <begin position="153"/>
        <end position="163"/>
    </location>
</feature>
<dbReference type="GeneID" id="116527200"/>
<feature type="compositionally biased region" description="Gly residues" evidence="1">
    <location>
        <begin position="7"/>
        <end position="27"/>
    </location>
</feature>
<gene>
    <name evidence="3" type="primary">LOC116527200</name>
</gene>
<evidence type="ECO:0000256" key="1">
    <source>
        <dbReference type="SAM" id="MobiDB-lite"/>
    </source>
</evidence>
<accession>A0A6J3F319</accession>
<feature type="region of interest" description="Disordered" evidence="1">
    <location>
        <begin position="1"/>
        <end position="102"/>
    </location>
</feature>
<proteinExistence type="predicted"/>
<feature type="compositionally biased region" description="Basic and acidic residues" evidence="1">
    <location>
        <begin position="137"/>
        <end position="150"/>
    </location>
</feature>
<feature type="compositionally biased region" description="Basic residues" evidence="1">
    <location>
        <begin position="74"/>
        <end position="85"/>
    </location>
</feature>
<name>A0A6J3F319_SAPAP</name>
<dbReference type="Proteomes" id="UP000504640">
    <property type="component" value="Unplaced"/>
</dbReference>
<evidence type="ECO:0000313" key="2">
    <source>
        <dbReference type="Proteomes" id="UP000504640"/>
    </source>
</evidence>